<reference evidence="1" key="1">
    <citation type="submission" date="2020-09" db="EMBL/GenBank/DDBJ databases">
        <authorList>
            <person name="Kim M.K."/>
        </authorList>
    </citation>
    <scope>NUCLEOTIDE SEQUENCE</scope>
    <source>
        <strain evidence="1">BT704</strain>
    </source>
</reference>
<gene>
    <name evidence="1" type="ORF">IC230_12170</name>
</gene>
<dbReference type="Proteomes" id="UP000653797">
    <property type="component" value="Unassembled WGS sequence"/>
</dbReference>
<evidence type="ECO:0000313" key="2">
    <source>
        <dbReference type="Proteomes" id="UP000653797"/>
    </source>
</evidence>
<dbReference type="RefSeq" id="WP_191039242.1">
    <property type="nucleotide sequence ID" value="NZ_JACXAA010000003.1"/>
</dbReference>
<sequence length="56" mass="6366">MRKRLSTTGYYGANLTICVIVLNFLRNDVHDTIIITHAAPAHTIWPYTGLRRVVRG</sequence>
<keyword evidence="2" id="KW-1185">Reference proteome</keyword>
<protein>
    <submittedName>
        <fullName evidence="1">Uncharacterized protein</fullName>
    </submittedName>
</protein>
<dbReference type="EMBL" id="JACXAA010000003">
    <property type="protein sequence ID" value="MBD2753651.1"/>
    <property type="molecule type" value="Genomic_DNA"/>
</dbReference>
<comment type="caution">
    <text evidence="1">The sequence shown here is derived from an EMBL/GenBank/DDBJ whole genome shotgun (WGS) entry which is preliminary data.</text>
</comment>
<accession>A0A927B151</accession>
<evidence type="ECO:0000313" key="1">
    <source>
        <dbReference type="EMBL" id="MBD2753651.1"/>
    </source>
</evidence>
<organism evidence="1 2">
    <name type="scientific">Spirosoma validum</name>
    <dbReference type="NCBI Taxonomy" id="2771355"/>
    <lineage>
        <taxon>Bacteria</taxon>
        <taxon>Pseudomonadati</taxon>
        <taxon>Bacteroidota</taxon>
        <taxon>Cytophagia</taxon>
        <taxon>Cytophagales</taxon>
        <taxon>Cytophagaceae</taxon>
        <taxon>Spirosoma</taxon>
    </lineage>
</organism>
<name>A0A927B151_9BACT</name>
<dbReference type="AlphaFoldDB" id="A0A927B151"/>
<proteinExistence type="predicted"/>